<dbReference type="PANTHER" id="PTHR11412">
    <property type="entry name" value="MACROGLOBULIN / COMPLEMENT"/>
    <property type="match status" value="1"/>
</dbReference>
<dbReference type="InterPro" id="IPR050473">
    <property type="entry name" value="A2M/Complement_sys"/>
</dbReference>
<dbReference type="SMART" id="SM01419">
    <property type="entry name" value="Thiol-ester_cl"/>
    <property type="match status" value="1"/>
</dbReference>
<evidence type="ECO:0000259" key="3">
    <source>
        <dbReference type="Pfam" id="PF07678"/>
    </source>
</evidence>
<dbReference type="InterPro" id="IPR008930">
    <property type="entry name" value="Terpenoid_cyclase/PrenylTrfase"/>
</dbReference>
<dbReference type="Gene3D" id="1.50.10.20">
    <property type="match status" value="1"/>
</dbReference>
<keyword evidence="5" id="KW-1185">Reference proteome</keyword>
<protein>
    <recommendedName>
        <fullName evidence="3">Alpha-macroglobulin-like TED domain-containing protein</fullName>
    </recommendedName>
</protein>
<evidence type="ECO:0000256" key="2">
    <source>
        <dbReference type="SAM" id="Phobius"/>
    </source>
</evidence>
<dbReference type="EnsemblMetazoa" id="tetur04g03640.1">
    <property type="protein sequence ID" value="tetur04g03640.1"/>
    <property type="gene ID" value="tetur04g03640"/>
</dbReference>
<keyword evidence="1" id="KW-1015">Disulfide bond</keyword>
<organism evidence="4 5">
    <name type="scientific">Tetranychus urticae</name>
    <name type="common">Two-spotted spider mite</name>
    <dbReference type="NCBI Taxonomy" id="32264"/>
    <lineage>
        <taxon>Eukaryota</taxon>
        <taxon>Metazoa</taxon>
        <taxon>Ecdysozoa</taxon>
        <taxon>Arthropoda</taxon>
        <taxon>Chelicerata</taxon>
        <taxon>Arachnida</taxon>
        <taxon>Acari</taxon>
        <taxon>Acariformes</taxon>
        <taxon>Trombidiformes</taxon>
        <taxon>Prostigmata</taxon>
        <taxon>Eleutherengona</taxon>
        <taxon>Raphignathae</taxon>
        <taxon>Tetranychoidea</taxon>
        <taxon>Tetranychidae</taxon>
        <taxon>Tetranychus</taxon>
    </lineage>
</organism>
<dbReference type="Pfam" id="PF01016">
    <property type="entry name" value="Ribosomal_L27"/>
    <property type="match status" value="1"/>
</dbReference>
<dbReference type="InterPro" id="IPR001684">
    <property type="entry name" value="Ribosomal_bL27"/>
</dbReference>
<reference evidence="5" key="1">
    <citation type="submission" date="2011-08" db="EMBL/GenBank/DDBJ databases">
        <authorList>
            <person name="Rombauts S."/>
        </authorList>
    </citation>
    <scope>NUCLEOTIDE SEQUENCE</scope>
    <source>
        <strain evidence="5">London</strain>
    </source>
</reference>
<dbReference type="GO" id="GO:0005840">
    <property type="term" value="C:ribosome"/>
    <property type="evidence" value="ECO:0007669"/>
    <property type="project" value="InterPro"/>
</dbReference>
<dbReference type="InterPro" id="IPR047565">
    <property type="entry name" value="Alpha-macroglob_thiol-ester_cl"/>
</dbReference>
<feature type="domain" description="Alpha-macroglobulin-like TED" evidence="3">
    <location>
        <begin position="94"/>
        <end position="258"/>
    </location>
</feature>
<dbReference type="eggNOG" id="KOG1366">
    <property type="taxonomic scope" value="Eukaryota"/>
</dbReference>
<name>T1K239_TETUR</name>
<dbReference type="GO" id="GO:0006412">
    <property type="term" value="P:translation"/>
    <property type="evidence" value="ECO:0007669"/>
    <property type="project" value="InterPro"/>
</dbReference>
<dbReference type="Proteomes" id="UP000015104">
    <property type="component" value="Unassembled WGS sequence"/>
</dbReference>
<keyword evidence="2" id="KW-0812">Transmembrane</keyword>
<dbReference type="InterPro" id="IPR011626">
    <property type="entry name" value="Alpha-macroglobulin_TED"/>
</dbReference>
<evidence type="ECO:0000313" key="5">
    <source>
        <dbReference type="Proteomes" id="UP000015104"/>
    </source>
</evidence>
<dbReference type="GO" id="GO:0003735">
    <property type="term" value="F:structural constituent of ribosome"/>
    <property type="evidence" value="ECO:0007669"/>
    <property type="project" value="InterPro"/>
</dbReference>
<dbReference type="STRING" id="32264.T1K239"/>
<dbReference type="Pfam" id="PF07678">
    <property type="entry name" value="TED_complement"/>
    <property type="match status" value="1"/>
</dbReference>
<dbReference type="PROSITE" id="PS00477">
    <property type="entry name" value="ALPHA_2_MACROGLOBULIN"/>
    <property type="match status" value="1"/>
</dbReference>
<dbReference type="HOGENOM" id="CLU_861461_0_0_1"/>
<dbReference type="EMBL" id="CAEY01001358">
    <property type="status" value="NOT_ANNOTATED_CDS"/>
    <property type="molecule type" value="Genomic_DNA"/>
</dbReference>
<accession>T1K239</accession>
<dbReference type="InterPro" id="IPR019742">
    <property type="entry name" value="MacrogloblnA2_CS"/>
</dbReference>
<feature type="transmembrane region" description="Helical" evidence="2">
    <location>
        <begin position="6"/>
        <end position="27"/>
    </location>
</feature>
<dbReference type="AlphaFoldDB" id="T1K239"/>
<dbReference type="Gene3D" id="2.40.50.100">
    <property type="match status" value="1"/>
</dbReference>
<evidence type="ECO:0000256" key="1">
    <source>
        <dbReference type="ARBA" id="ARBA00023157"/>
    </source>
</evidence>
<proteinExistence type="predicted"/>
<keyword evidence="2" id="KW-0472">Membrane</keyword>
<dbReference type="GO" id="GO:0005615">
    <property type="term" value="C:extracellular space"/>
    <property type="evidence" value="ECO:0007669"/>
    <property type="project" value="InterPro"/>
</dbReference>
<sequence>MWKGEWIGFFGYFVLLISVLHEFLNFLRQSITIIDSYAVQHDPRNLQHRQKRSIKRENLFDSIDPDKGEQKTRIDLSPRTQTAAIVPDSEECVVSAIADSLGPSVITTLSNINHLIIKPTGCGEQNVIRMAPTLFTLDYLNATGRLTATQRETGLKYLKAGYENQMMFRKLDGSFSTFEKRPSSLWLTAFVTRILCKAAPFLGDSLDPEVILTAVDYLVDHQESSPSGSWKEYHPVIHKSALGGLTGVIPITAFTYTTHTTSAYNLTDINLICNISSGRFRKSIEFHEDNAQVMRIFEINNECDYVDMITRGTGLGSVRVKYNLSSRLPVYLTSTHHSILKPVTSLITSSRHKSPGQSQKSGRKRQWLGFTVPLGSFVHERDVFLKQRGLKFHPGLNAALDPRDNAIYALRDGVIAISTERFIPDMKNDIVEKHYVDYEGPMMIRYAHVIPLEQPRVFKLVELV</sequence>
<evidence type="ECO:0000313" key="4">
    <source>
        <dbReference type="EnsemblMetazoa" id="tetur04g03640.1"/>
    </source>
</evidence>
<keyword evidence="2" id="KW-1133">Transmembrane helix</keyword>
<dbReference type="SUPFAM" id="SSF110324">
    <property type="entry name" value="Ribosomal L27 protein-like"/>
    <property type="match status" value="1"/>
</dbReference>
<reference evidence="4" key="2">
    <citation type="submission" date="2015-06" db="UniProtKB">
        <authorList>
            <consortium name="EnsemblMetazoa"/>
        </authorList>
    </citation>
    <scope>IDENTIFICATION</scope>
</reference>
<dbReference type="PANTHER" id="PTHR11412:SF166">
    <property type="entry name" value="NTR DOMAIN-CONTAINING PROTEIN"/>
    <property type="match status" value="1"/>
</dbReference>
<dbReference type="SUPFAM" id="SSF48239">
    <property type="entry name" value="Terpenoid cyclases/Protein prenyltransferases"/>
    <property type="match status" value="1"/>
</dbReference>